<keyword evidence="2 5" id="KW-0812">Transmembrane</keyword>
<evidence type="ECO:0000256" key="4">
    <source>
        <dbReference type="ARBA" id="ARBA00023136"/>
    </source>
</evidence>
<keyword evidence="3 5" id="KW-1133">Transmembrane helix</keyword>
<gene>
    <name evidence="6" type="ORF">JY651_20070</name>
</gene>
<accession>A0ABX7P9E3</accession>
<feature type="transmembrane region" description="Helical" evidence="5">
    <location>
        <begin position="16"/>
        <end position="36"/>
    </location>
</feature>
<evidence type="ECO:0000256" key="1">
    <source>
        <dbReference type="ARBA" id="ARBA00004141"/>
    </source>
</evidence>
<protein>
    <submittedName>
        <fullName evidence="6">DoxX family protein</fullName>
    </submittedName>
</protein>
<feature type="transmembrane region" description="Helical" evidence="5">
    <location>
        <begin position="139"/>
        <end position="156"/>
    </location>
</feature>
<evidence type="ECO:0000313" key="6">
    <source>
        <dbReference type="EMBL" id="QSQ27067.1"/>
    </source>
</evidence>
<comment type="subcellular location">
    <subcellularLocation>
        <location evidence="1">Membrane</location>
        <topology evidence="1">Multi-pass membrane protein</topology>
    </subcellularLocation>
</comment>
<feature type="transmembrane region" description="Helical" evidence="5">
    <location>
        <begin position="56"/>
        <end position="89"/>
    </location>
</feature>
<evidence type="ECO:0000256" key="2">
    <source>
        <dbReference type="ARBA" id="ARBA00022692"/>
    </source>
</evidence>
<evidence type="ECO:0000256" key="3">
    <source>
        <dbReference type="ARBA" id="ARBA00022989"/>
    </source>
</evidence>
<name>A0ABX7P9E3_9BACT</name>
<proteinExistence type="predicted"/>
<dbReference type="Pfam" id="PF07681">
    <property type="entry name" value="DoxX"/>
    <property type="match status" value="1"/>
</dbReference>
<keyword evidence="4 5" id="KW-0472">Membrane</keyword>
<sequence length="172" mass="18930">MPPRDSVRFVESPHRFALRVIAGVVFVFLGEVKFFASIHLGTDAVVLPRGPEGFAIYLGAIGVPFPLFNAYLVCWVEMVCGIFLMLAAFLPRSTSVHITRLTALPLMVDMLVAFFTVGLPNALGHPVRVNHIAVTTQVWRLPLELALLLITFYLMLNPIPRFQVAASGEPAT</sequence>
<dbReference type="Proteomes" id="UP000662747">
    <property type="component" value="Chromosome"/>
</dbReference>
<dbReference type="EMBL" id="CP071090">
    <property type="protein sequence ID" value="QSQ27067.1"/>
    <property type="molecule type" value="Genomic_DNA"/>
</dbReference>
<dbReference type="RefSeq" id="WP_206728594.1">
    <property type="nucleotide sequence ID" value="NZ_CP071090.1"/>
</dbReference>
<dbReference type="InterPro" id="IPR032808">
    <property type="entry name" value="DoxX"/>
</dbReference>
<organism evidence="6 7">
    <name type="scientific">Pyxidicoccus parkwayensis</name>
    <dbReference type="NCBI Taxonomy" id="2813578"/>
    <lineage>
        <taxon>Bacteria</taxon>
        <taxon>Pseudomonadati</taxon>
        <taxon>Myxococcota</taxon>
        <taxon>Myxococcia</taxon>
        <taxon>Myxococcales</taxon>
        <taxon>Cystobacterineae</taxon>
        <taxon>Myxococcaceae</taxon>
        <taxon>Pyxidicoccus</taxon>
    </lineage>
</organism>
<reference evidence="6 7" key="1">
    <citation type="submission" date="2021-02" db="EMBL/GenBank/DDBJ databases">
        <title>De Novo genome assembly of isolated myxobacteria.</title>
        <authorList>
            <person name="Stevens D.C."/>
        </authorList>
    </citation>
    <scope>NUCLEOTIDE SEQUENCE [LARGE SCALE GENOMIC DNA]</scope>
    <source>
        <strain evidence="7">SCPEA02</strain>
    </source>
</reference>
<evidence type="ECO:0000313" key="7">
    <source>
        <dbReference type="Proteomes" id="UP000662747"/>
    </source>
</evidence>
<evidence type="ECO:0000256" key="5">
    <source>
        <dbReference type="SAM" id="Phobius"/>
    </source>
</evidence>
<keyword evidence="7" id="KW-1185">Reference proteome</keyword>
<feature type="transmembrane region" description="Helical" evidence="5">
    <location>
        <begin position="101"/>
        <end position="119"/>
    </location>
</feature>